<evidence type="ECO:0000313" key="4">
    <source>
        <dbReference type="Proteomes" id="UP000244792"/>
    </source>
</evidence>
<feature type="domain" description="Coenzyme F420:L-glutamate ligase-like" evidence="2">
    <location>
        <begin position="7"/>
        <end position="162"/>
    </location>
</feature>
<sequence length="207" mass="22649">MKNRIPIKTHILGPEDNIVDVIKKYAKDKIDKDTIVVIAESPLAITQGRFFYPDYIKIGYFAKRLCLFFPQIGSLASPFAMQLLINEVGLFRVLASFVIGSLLKVFGKKGIFYKLCGKQSALIDDTAGTIQPYDKVIVMGPKDPDKTADEISQSLGGVRVAIVDANDLGVAWVVGCSKGVDSKEVENIMKDNPAGNADEQTPIILIK</sequence>
<dbReference type="GO" id="GO:0016874">
    <property type="term" value="F:ligase activity"/>
    <property type="evidence" value="ECO:0007669"/>
    <property type="project" value="UniProtKB-KW"/>
</dbReference>
<dbReference type="Pfam" id="PF01996">
    <property type="entry name" value="F420_ligase"/>
    <property type="match status" value="1"/>
</dbReference>
<dbReference type="Proteomes" id="UP000244792">
    <property type="component" value="Chromosome"/>
</dbReference>
<dbReference type="SUPFAM" id="SSF144010">
    <property type="entry name" value="CofE-like"/>
    <property type="match status" value="1"/>
</dbReference>
<dbReference type="RefSeq" id="WP_108309335.1">
    <property type="nucleotide sequence ID" value="NZ_CP020921.1"/>
</dbReference>
<keyword evidence="1" id="KW-0812">Transmembrane</keyword>
<keyword evidence="4" id="KW-1185">Reference proteome</keyword>
<evidence type="ECO:0000259" key="2">
    <source>
        <dbReference type="Pfam" id="PF01996"/>
    </source>
</evidence>
<gene>
    <name evidence="3" type="ORF">TDSAC_1199</name>
</gene>
<dbReference type="InterPro" id="IPR002847">
    <property type="entry name" value="F420-0_gamma-glut_ligase-dom"/>
</dbReference>
<evidence type="ECO:0000313" key="3">
    <source>
        <dbReference type="EMBL" id="AWB10542.1"/>
    </source>
</evidence>
<dbReference type="KEGG" id="taci:TDSAC_1199"/>
<keyword evidence="3" id="KW-0436">Ligase</keyword>
<dbReference type="AlphaFoldDB" id="A0A2R4W1E8"/>
<proteinExistence type="predicted"/>
<dbReference type="OrthoDB" id="9763290at2"/>
<feature type="transmembrane region" description="Helical" evidence="1">
    <location>
        <begin position="65"/>
        <end position="84"/>
    </location>
</feature>
<keyword evidence="1" id="KW-0472">Membrane</keyword>
<feature type="transmembrane region" description="Helical" evidence="1">
    <location>
        <begin position="90"/>
        <end position="107"/>
    </location>
</feature>
<protein>
    <submittedName>
        <fullName evidence="3">F420-0:Gamma-glutamyl ligase</fullName>
    </submittedName>
</protein>
<dbReference type="EMBL" id="CP020921">
    <property type="protein sequence ID" value="AWB10542.1"/>
    <property type="molecule type" value="Genomic_DNA"/>
</dbReference>
<reference evidence="3 4" key="1">
    <citation type="submission" date="2017-04" db="EMBL/GenBank/DDBJ databases">
        <title>Genomic insights into metabolism of Thermodesulfobium acidiphilum.</title>
        <authorList>
            <person name="Toshchakov S.V."/>
            <person name="Frolov E.N."/>
            <person name="Kublanov I.V."/>
            <person name="Samarov N.I."/>
            <person name="Novikov A."/>
            <person name="Lebedinsky A.V."/>
            <person name="Bonch-Osmolovskaya E.A."/>
            <person name="Chernyh N.A."/>
        </authorList>
    </citation>
    <scope>NUCLEOTIDE SEQUENCE [LARGE SCALE GENOMIC DNA]</scope>
    <source>
        <strain evidence="3 4">3127-1</strain>
    </source>
</reference>
<organism evidence="3 4">
    <name type="scientific">Thermodesulfobium acidiphilum</name>
    <dbReference type="NCBI Taxonomy" id="1794699"/>
    <lineage>
        <taxon>Bacteria</taxon>
        <taxon>Pseudomonadati</taxon>
        <taxon>Thermodesulfobiota</taxon>
        <taxon>Thermodesulfobiia</taxon>
        <taxon>Thermodesulfobiales</taxon>
        <taxon>Thermodesulfobiaceae</taxon>
        <taxon>Thermodesulfobium</taxon>
    </lineage>
</organism>
<evidence type="ECO:0000256" key="1">
    <source>
        <dbReference type="SAM" id="Phobius"/>
    </source>
</evidence>
<keyword evidence="1" id="KW-1133">Transmembrane helix</keyword>
<dbReference type="Gene3D" id="3.30.1330.100">
    <property type="entry name" value="CofE-like"/>
    <property type="match status" value="1"/>
</dbReference>
<accession>A0A2R4W1E8</accession>
<name>A0A2R4W1E8_THEAF</name>